<evidence type="ECO:0000256" key="8">
    <source>
        <dbReference type="ARBA" id="ARBA00022832"/>
    </source>
</evidence>
<evidence type="ECO:0000256" key="11">
    <source>
        <dbReference type="ARBA" id="ARBA00023136"/>
    </source>
</evidence>
<dbReference type="EMBL" id="CP016346">
    <property type="protein sequence ID" value="ANQ15490.1"/>
    <property type="molecule type" value="Genomic_DNA"/>
</dbReference>
<evidence type="ECO:0000313" key="26">
    <source>
        <dbReference type="Proteomes" id="UP000092741"/>
    </source>
</evidence>
<evidence type="ECO:0000256" key="15">
    <source>
        <dbReference type="ARBA" id="ARBA00038456"/>
    </source>
</evidence>
<evidence type="ECO:0000256" key="1">
    <source>
        <dbReference type="ARBA" id="ARBA00004170"/>
    </source>
</evidence>
<evidence type="ECO:0000256" key="16">
    <source>
        <dbReference type="ARBA" id="ARBA00038848"/>
    </source>
</evidence>
<dbReference type="InterPro" id="IPR006683">
    <property type="entry name" value="Thioestr_dom"/>
</dbReference>
<dbReference type="KEGG" id="vna:PN96_18740"/>
<evidence type="ECO:0000256" key="19">
    <source>
        <dbReference type="ARBA" id="ARBA00047588"/>
    </source>
</evidence>
<evidence type="ECO:0000313" key="25">
    <source>
        <dbReference type="EMBL" id="ANQ15490.1"/>
    </source>
</evidence>
<dbReference type="Pfam" id="PF03061">
    <property type="entry name" value="4HBT"/>
    <property type="match status" value="1"/>
</dbReference>
<comment type="catalytic activity">
    <reaction evidence="20">
        <text>hexadecanoyl-CoA + H2O = hexadecanoate + CoA + H(+)</text>
        <dbReference type="Rhea" id="RHEA:16645"/>
        <dbReference type="ChEBI" id="CHEBI:7896"/>
        <dbReference type="ChEBI" id="CHEBI:15377"/>
        <dbReference type="ChEBI" id="CHEBI:15378"/>
        <dbReference type="ChEBI" id="CHEBI:57287"/>
        <dbReference type="ChEBI" id="CHEBI:57379"/>
        <dbReference type="EC" id="3.1.2.2"/>
    </reaction>
    <physiologicalReaction direction="left-to-right" evidence="20">
        <dbReference type="Rhea" id="RHEA:16646"/>
    </physiologicalReaction>
</comment>
<keyword evidence="10" id="KW-0443">Lipid metabolism</keyword>
<dbReference type="InterPro" id="IPR052365">
    <property type="entry name" value="THEM4/THEM5_acyl-CoA_thioest"/>
</dbReference>
<keyword evidence="4" id="KW-1003">Cell membrane</keyword>
<evidence type="ECO:0000256" key="7">
    <source>
        <dbReference type="ARBA" id="ARBA00022801"/>
    </source>
</evidence>
<dbReference type="InterPro" id="IPR029069">
    <property type="entry name" value="HotDog_dom_sf"/>
</dbReference>
<dbReference type="Proteomes" id="UP000092741">
    <property type="component" value="Chromosome 2"/>
</dbReference>
<comment type="catalytic activity">
    <reaction evidence="13">
        <text>(5Z,8Z,11Z,14Z)-eicosatetraenoyl-CoA + H2O = (5Z,8Z,11Z,14Z)-eicosatetraenoate + CoA + H(+)</text>
        <dbReference type="Rhea" id="RHEA:40151"/>
        <dbReference type="ChEBI" id="CHEBI:15377"/>
        <dbReference type="ChEBI" id="CHEBI:15378"/>
        <dbReference type="ChEBI" id="CHEBI:32395"/>
        <dbReference type="ChEBI" id="CHEBI:57287"/>
        <dbReference type="ChEBI" id="CHEBI:57368"/>
    </reaction>
    <physiologicalReaction direction="left-to-right" evidence="13">
        <dbReference type="Rhea" id="RHEA:40152"/>
    </physiologicalReaction>
</comment>
<keyword evidence="5" id="KW-0963">Cytoplasm</keyword>
<dbReference type="GO" id="GO:0016020">
    <property type="term" value="C:membrane"/>
    <property type="evidence" value="ECO:0007669"/>
    <property type="project" value="UniProtKB-SubCell"/>
</dbReference>
<comment type="catalytic activity">
    <reaction evidence="23">
        <text>tetradecanoyl-CoA + H2O = tetradecanoate + CoA + H(+)</text>
        <dbReference type="Rhea" id="RHEA:40119"/>
        <dbReference type="ChEBI" id="CHEBI:15377"/>
        <dbReference type="ChEBI" id="CHEBI:15378"/>
        <dbReference type="ChEBI" id="CHEBI:30807"/>
        <dbReference type="ChEBI" id="CHEBI:57287"/>
        <dbReference type="ChEBI" id="CHEBI:57385"/>
    </reaction>
    <physiologicalReaction direction="left-to-right" evidence="23">
        <dbReference type="Rhea" id="RHEA:40120"/>
    </physiologicalReaction>
</comment>
<comment type="catalytic activity">
    <reaction evidence="19">
        <text>octanoyl-CoA + H2O = octanoate + CoA + H(+)</text>
        <dbReference type="Rhea" id="RHEA:30143"/>
        <dbReference type="ChEBI" id="CHEBI:15377"/>
        <dbReference type="ChEBI" id="CHEBI:15378"/>
        <dbReference type="ChEBI" id="CHEBI:25646"/>
        <dbReference type="ChEBI" id="CHEBI:57287"/>
        <dbReference type="ChEBI" id="CHEBI:57386"/>
    </reaction>
    <physiologicalReaction direction="left-to-right" evidence="19">
        <dbReference type="Rhea" id="RHEA:30144"/>
    </physiologicalReaction>
</comment>
<keyword evidence="12" id="KW-0966">Cell projection</keyword>
<keyword evidence="26" id="KW-1185">Reference proteome</keyword>
<accession>A0AAN0Y8S5</accession>
<dbReference type="SUPFAM" id="SSF54637">
    <property type="entry name" value="Thioesterase/thiol ester dehydrase-isomerase"/>
    <property type="match status" value="1"/>
</dbReference>
<gene>
    <name evidence="25" type="ORF">BA890_22590</name>
</gene>
<keyword evidence="9" id="KW-0809">Transit peptide</keyword>
<dbReference type="CDD" id="cd03443">
    <property type="entry name" value="PaaI_thioesterase"/>
    <property type="match status" value="1"/>
</dbReference>
<comment type="subcellular location">
    <subcellularLocation>
        <location evidence="3">Cell projection</location>
        <location evidence="3">Ruffle membrane</location>
    </subcellularLocation>
    <subcellularLocation>
        <location evidence="2">Cytoplasm</location>
    </subcellularLocation>
    <subcellularLocation>
        <location evidence="1">Membrane</location>
        <topology evidence="1">Peripheral membrane protein</topology>
    </subcellularLocation>
</comment>
<comment type="catalytic activity">
    <reaction evidence="22">
        <text>dodecanoyl-CoA + H2O = dodecanoate + CoA + H(+)</text>
        <dbReference type="Rhea" id="RHEA:30135"/>
        <dbReference type="ChEBI" id="CHEBI:15377"/>
        <dbReference type="ChEBI" id="CHEBI:15378"/>
        <dbReference type="ChEBI" id="CHEBI:18262"/>
        <dbReference type="ChEBI" id="CHEBI:57287"/>
        <dbReference type="ChEBI" id="CHEBI:57375"/>
    </reaction>
    <physiologicalReaction direction="left-to-right" evidence="22">
        <dbReference type="Rhea" id="RHEA:30136"/>
    </physiologicalReaction>
</comment>
<dbReference type="PANTHER" id="PTHR12418">
    <property type="entry name" value="ACYL-COENZYME A THIOESTERASE THEM4"/>
    <property type="match status" value="1"/>
</dbReference>
<keyword evidence="7" id="KW-0378">Hydrolase</keyword>
<dbReference type="Gene3D" id="3.10.129.10">
    <property type="entry name" value="Hotdog Thioesterase"/>
    <property type="match status" value="1"/>
</dbReference>
<keyword evidence="8" id="KW-0276">Fatty acid metabolism</keyword>
<dbReference type="GO" id="GO:0005737">
    <property type="term" value="C:cytoplasm"/>
    <property type="evidence" value="ECO:0007669"/>
    <property type="project" value="UniProtKB-SubCell"/>
</dbReference>
<evidence type="ECO:0000256" key="5">
    <source>
        <dbReference type="ARBA" id="ARBA00022490"/>
    </source>
</evidence>
<comment type="similarity">
    <text evidence="15">Belongs to the THEM4/THEM5 thioesterase family.</text>
</comment>
<evidence type="ECO:0000256" key="10">
    <source>
        <dbReference type="ARBA" id="ARBA00023098"/>
    </source>
</evidence>
<evidence type="ECO:0000256" key="9">
    <source>
        <dbReference type="ARBA" id="ARBA00022946"/>
    </source>
</evidence>
<evidence type="ECO:0000256" key="12">
    <source>
        <dbReference type="ARBA" id="ARBA00023273"/>
    </source>
</evidence>
<dbReference type="GO" id="GO:0016790">
    <property type="term" value="F:thiolester hydrolase activity"/>
    <property type="evidence" value="ECO:0007669"/>
    <property type="project" value="UniProtKB-ARBA"/>
</dbReference>
<evidence type="ECO:0000256" key="14">
    <source>
        <dbReference type="ARBA" id="ARBA00037002"/>
    </source>
</evidence>
<evidence type="ECO:0000256" key="23">
    <source>
        <dbReference type="ARBA" id="ARBA00048180"/>
    </source>
</evidence>
<keyword evidence="11" id="KW-0472">Membrane</keyword>
<comment type="catalytic activity">
    <reaction evidence="21">
        <text>decanoyl-CoA + H2O = decanoate + CoA + H(+)</text>
        <dbReference type="Rhea" id="RHEA:40059"/>
        <dbReference type="ChEBI" id="CHEBI:15377"/>
        <dbReference type="ChEBI" id="CHEBI:15378"/>
        <dbReference type="ChEBI" id="CHEBI:27689"/>
        <dbReference type="ChEBI" id="CHEBI:57287"/>
        <dbReference type="ChEBI" id="CHEBI:61430"/>
    </reaction>
    <physiologicalReaction direction="left-to-right" evidence="21">
        <dbReference type="Rhea" id="RHEA:40060"/>
    </physiologicalReaction>
</comment>
<reference evidence="25 26" key="1">
    <citation type="submission" date="2016-07" db="EMBL/GenBank/DDBJ databases">
        <title>Developing Vibrio natriegens as a novel, fast-growing host for biotechnology.</title>
        <authorList>
            <person name="Weinstock M.T."/>
            <person name="Hesek E.D."/>
            <person name="Wilson C.M."/>
            <person name="Gibson D.G."/>
        </authorList>
    </citation>
    <scope>NUCLEOTIDE SEQUENCE [LARGE SCALE GENOMIC DNA]</scope>
    <source>
        <strain evidence="25 26">ATCC 14048</strain>
    </source>
</reference>
<dbReference type="PANTHER" id="PTHR12418:SF19">
    <property type="entry name" value="ACYL-COENZYME A THIOESTERASE THEM4"/>
    <property type="match status" value="1"/>
</dbReference>
<evidence type="ECO:0000256" key="17">
    <source>
        <dbReference type="ARBA" id="ARBA00040123"/>
    </source>
</evidence>
<dbReference type="GO" id="GO:0006631">
    <property type="term" value="P:fatty acid metabolic process"/>
    <property type="evidence" value="ECO:0007669"/>
    <property type="project" value="UniProtKB-KW"/>
</dbReference>
<evidence type="ECO:0000256" key="22">
    <source>
        <dbReference type="ARBA" id="ARBA00048074"/>
    </source>
</evidence>
<comment type="catalytic activity">
    <reaction evidence="14">
        <text>(9Z)-octadecenoyl-CoA + H2O = (9Z)-octadecenoate + CoA + H(+)</text>
        <dbReference type="Rhea" id="RHEA:40139"/>
        <dbReference type="ChEBI" id="CHEBI:15377"/>
        <dbReference type="ChEBI" id="CHEBI:15378"/>
        <dbReference type="ChEBI" id="CHEBI:30823"/>
        <dbReference type="ChEBI" id="CHEBI:57287"/>
        <dbReference type="ChEBI" id="CHEBI:57387"/>
    </reaction>
    <physiologicalReaction direction="left-to-right" evidence="14">
        <dbReference type="Rhea" id="RHEA:40140"/>
    </physiologicalReaction>
</comment>
<evidence type="ECO:0000256" key="21">
    <source>
        <dbReference type="ARBA" id="ARBA00047969"/>
    </source>
</evidence>
<protein>
    <recommendedName>
        <fullName evidence="17">Acyl-coenzyme A thioesterase THEM4</fullName>
        <ecNumber evidence="16">3.1.2.2</ecNumber>
    </recommendedName>
    <alternativeName>
        <fullName evidence="18">Thioesterase superfamily member 4</fullName>
    </alternativeName>
</protein>
<dbReference type="GeneID" id="70914874"/>
<sequence length="158" mass="16928">MQQGKAFQDQIPNNHCFGCGPENASGLQIKSHWVGENKSACTFIPSAHHCAGPTQFLNGGIISTVIDCHCICTAIAKGYQLQGREIGSGEAVWYATGKLEVNYLKPVPIDKGVELVAIVEEINGNKMTVNCELFSDGVLCCTAKVVAVQVPNSWFSGK</sequence>
<evidence type="ECO:0000256" key="2">
    <source>
        <dbReference type="ARBA" id="ARBA00004496"/>
    </source>
</evidence>
<evidence type="ECO:0000259" key="24">
    <source>
        <dbReference type="Pfam" id="PF03061"/>
    </source>
</evidence>
<evidence type="ECO:0000256" key="4">
    <source>
        <dbReference type="ARBA" id="ARBA00022475"/>
    </source>
</evidence>
<feature type="domain" description="Thioesterase" evidence="24">
    <location>
        <begin position="91"/>
        <end position="138"/>
    </location>
</feature>
<evidence type="ECO:0000256" key="13">
    <source>
        <dbReference type="ARBA" id="ARBA00035852"/>
    </source>
</evidence>
<organism evidence="25 26">
    <name type="scientific">Vibrio natriegens NBRC 15636 = ATCC 14048 = DSM 759</name>
    <dbReference type="NCBI Taxonomy" id="1219067"/>
    <lineage>
        <taxon>Bacteria</taxon>
        <taxon>Pseudomonadati</taxon>
        <taxon>Pseudomonadota</taxon>
        <taxon>Gammaproteobacteria</taxon>
        <taxon>Vibrionales</taxon>
        <taxon>Vibrionaceae</taxon>
        <taxon>Vibrio</taxon>
    </lineage>
</organism>
<evidence type="ECO:0000256" key="6">
    <source>
        <dbReference type="ARBA" id="ARBA00022703"/>
    </source>
</evidence>
<dbReference type="EC" id="3.1.2.2" evidence="16"/>
<keyword evidence="6" id="KW-0053">Apoptosis</keyword>
<evidence type="ECO:0000256" key="20">
    <source>
        <dbReference type="ARBA" id="ARBA00047734"/>
    </source>
</evidence>
<dbReference type="AlphaFoldDB" id="A0AAN0Y8S5"/>
<dbReference type="RefSeq" id="WP_020333734.1">
    <property type="nucleotide sequence ID" value="NZ_ATFJ01000012.1"/>
</dbReference>
<name>A0AAN0Y8S5_VIBNA</name>
<evidence type="ECO:0000256" key="18">
    <source>
        <dbReference type="ARBA" id="ARBA00043210"/>
    </source>
</evidence>
<proteinExistence type="inferred from homology"/>
<evidence type="ECO:0000256" key="3">
    <source>
        <dbReference type="ARBA" id="ARBA00004632"/>
    </source>
</evidence>